<proteinExistence type="predicted"/>
<dbReference type="Proteomes" id="UP001165122">
    <property type="component" value="Unassembled WGS sequence"/>
</dbReference>
<feature type="compositionally biased region" description="Basic and acidic residues" evidence="1">
    <location>
        <begin position="8"/>
        <end position="20"/>
    </location>
</feature>
<evidence type="ECO:0000256" key="1">
    <source>
        <dbReference type="SAM" id="MobiDB-lite"/>
    </source>
</evidence>
<protein>
    <submittedName>
        <fullName evidence="2">Uncharacterized protein</fullName>
    </submittedName>
</protein>
<sequence>MSKSVAIETKDDNYARETRGQRGVGYEEKEDGEGNFEQTLMALRVLNKEWNGVADVLIDEGVESGTMIVHDGNNHCQEDREDLVKQVIFLLNIMKVGKNACRFAANLVVVEHR</sequence>
<keyword evidence="3" id="KW-1185">Reference proteome</keyword>
<evidence type="ECO:0000313" key="2">
    <source>
        <dbReference type="EMBL" id="GMI18455.1"/>
    </source>
</evidence>
<evidence type="ECO:0000313" key="3">
    <source>
        <dbReference type="Proteomes" id="UP001165122"/>
    </source>
</evidence>
<gene>
    <name evidence="2" type="ORF">TrLO_g12353</name>
</gene>
<accession>A0A9W7L102</accession>
<comment type="caution">
    <text evidence="2">The sequence shown here is derived from an EMBL/GenBank/DDBJ whole genome shotgun (WGS) entry which is preliminary data.</text>
</comment>
<name>A0A9W7L102_9STRA</name>
<organism evidence="2 3">
    <name type="scientific">Triparma laevis f. longispina</name>
    <dbReference type="NCBI Taxonomy" id="1714387"/>
    <lineage>
        <taxon>Eukaryota</taxon>
        <taxon>Sar</taxon>
        <taxon>Stramenopiles</taxon>
        <taxon>Ochrophyta</taxon>
        <taxon>Bolidophyceae</taxon>
        <taxon>Parmales</taxon>
        <taxon>Triparmaceae</taxon>
        <taxon>Triparma</taxon>
    </lineage>
</organism>
<dbReference type="EMBL" id="BRXW01000334">
    <property type="protein sequence ID" value="GMI18455.1"/>
    <property type="molecule type" value="Genomic_DNA"/>
</dbReference>
<dbReference type="AlphaFoldDB" id="A0A9W7L102"/>
<dbReference type="OrthoDB" id="10264456at2759"/>
<reference evidence="3" key="1">
    <citation type="journal article" date="2023" name="Commun. Biol.">
        <title>Genome analysis of Parmales, the sister group of diatoms, reveals the evolutionary specialization of diatoms from phago-mixotrophs to photoautotrophs.</title>
        <authorList>
            <person name="Ban H."/>
            <person name="Sato S."/>
            <person name="Yoshikawa S."/>
            <person name="Yamada K."/>
            <person name="Nakamura Y."/>
            <person name="Ichinomiya M."/>
            <person name="Sato N."/>
            <person name="Blanc-Mathieu R."/>
            <person name="Endo H."/>
            <person name="Kuwata A."/>
            <person name="Ogata H."/>
        </authorList>
    </citation>
    <scope>NUCLEOTIDE SEQUENCE [LARGE SCALE GENOMIC DNA]</scope>
    <source>
        <strain evidence="3">NIES 3700</strain>
    </source>
</reference>
<feature type="region of interest" description="Disordered" evidence="1">
    <location>
        <begin position="1"/>
        <end position="31"/>
    </location>
</feature>